<dbReference type="Proteomes" id="UP001569151">
    <property type="component" value="Unassembled WGS sequence"/>
</dbReference>
<dbReference type="EMBL" id="JBGOOS010000034">
    <property type="protein sequence ID" value="MEZ8210747.1"/>
    <property type="molecule type" value="Genomic_DNA"/>
</dbReference>
<keyword evidence="1" id="KW-0732">Signal</keyword>
<proteinExistence type="predicted"/>
<dbReference type="Pfam" id="PF11777">
    <property type="entry name" value="DUF3316"/>
    <property type="match status" value="1"/>
</dbReference>
<feature type="signal peptide" evidence="1">
    <location>
        <begin position="1"/>
        <end position="18"/>
    </location>
</feature>
<reference evidence="2 5" key="2">
    <citation type="submission" date="2024-06" db="EMBL/GenBank/DDBJ databases">
        <authorList>
            <person name="Steensen K."/>
            <person name="Seneca J."/>
            <person name="Bartlau N."/>
            <person name="Yu A.X."/>
            <person name="Polz M.F."/>
        </authorList>
    </citation>
    <scope>NUCLEOTIDE SEQUENCE [LARGE SCALE GENOMIC DNA]</scope>
    <source>
        <strain evidence="2 5">1F146</strain>
    </source>
</reference>
<dbReference type="AlphaFoldDB" id="A0A177Y448"/>
<reference evidence="3 4" key="1">
    <citation type="journal article" date="2016" name="Syst. Appl. Microbiol.">
        <title>Vibrio bivalvicida sp. nov., a novel larval pathogen for bivalve molluscs reared in a hatchery.</title>
        <authorList>
            <person name="Dubert J."/>
            <person name="Romalde J.L."/>
            <person name="Prado S."/>
            <person name="Barja J.L."/>
        </authorList>
    </citation>
    <scope>NUCLEOTIDE SEQUENCE [LARGE SCALE GENOMIC DNA]</scope>
    <source>
        <strain evidence="3 4">605</strain>
    </source>
</reference>
<dbReference type="Proteomes" id="UP000078406">
    <property type="component" value="Unassembled WGS sequence"/>
</dbReference>
<dbReference type="EMBL" id="LLEI02000021">
    <property type="protein sequence ID" value="OAJ95255.1"/>
    <property type="molecule type" value="Genomic_DNA"/>
</dbReference>
<name>A0A177Y448_9VIBR</name>
<protein>
    <submittedName>
        <fullName evidence="3">Acyl-CoA synthetase</fullName>
    </submittedName>
    <submittedName>
        <fullName evidence="2">DUF3316 domain-containing protein</fullName>
    </submittedName>
</protein>
<evidence type="ECO:0000256" key="1">
    <source>
        <dbReference type="SAM" id="SignalP"/>
    </source>
</evidence>
<organism evidence="3 4">
    <name type="scientific">Vibrio bivalvicida</name>
    <dbReference type="NCBI Taxonomy" id="1276888"/>
    <lineage>
        <taxon>Bacteria</taxon>
        <taxon>Pseudomonadati</taxon>
        <taxon>Pseudomonadota</taxon>
        <taxon>Gammaproteobacteria</taxon>
        <taxon>Vibrionales</taxon>
        <taxon>Vibrionaceae</taxon>
        <taxon>Vibrio</taxon>
        <taxon>Vibrio oreintalis group</taxon>
    </lineage>
</organism>
<evidence type="ECO:0000313" key="5">
    <source>
        <dbReference type="Proteomes" id="UP001569151"/>
    </source>
</evidence>
<gene>
    <name evidence="2" type="ORF">ACED39_18415</name>
    <name evidence="3" type="ORF">APB76_08205</name>
</gene>
<dbReference type="RefSeq" id="WP_049846065.1">
    <property type="nucleotide sequence ID" value="NZ_JBGOOF010000037.1"/>
</dbReference>
<evidence type="ECO:0000313" key="4">
    <source>
        <dbReference type="Proteomes" id="UP000078406"/>
    </source>
</evidence>
<dbReference type="InterPro" id="IPR016879">
    <property type="entry name" value="UCP028299"/>
</dbReference>
<comment type="caution">
    <text evidence="3">The sequence shown here is derived from an EMBL/GenBank/DDBJ whole genome shotgun (WGS) entry which is preliminary data.</text>
</comment>
<dbReference type="PIRSF" id="PIRSF028299">
    <property type="entry name" value="UCP028299"/>
    <property type="match status" value="1"/>
</dbReference>
<feature type="chain" id="PRO_5008079459" evidence="1">
    <location>
        <begin position="19"/>
        <end position="114"/>
    </location>
</feature>
<keyword evidence="5" id="KW-1185">Reference proteome</keyword>
<evidence type="ECO:0000313" key="2">
    <source>
        <dbReference type="EMBL" id="MEZ8210747.1"/>
    </source>
</evidence>
<sequence length="114" mass="12665">MKKVILLASLVMSASVFASTDTASSSTSFTTDTYSTKQQAYDAAFDLMDEMKTMNPAQLKNKLHISQTNVVYPSVKLNDMTVQIEELASTPGNIQYQAVLDVDYQYKYRESGNS</sequence>
<evidence type="ECO:0000313" key="3">
    <source>
        <dbReference type="EMBL" id="OAJ95255.1"/>
    </source>
</evidence>
<accession>A0A177Y448</accession>